<keyword evidence="3" id="KW-1185">Reference proteome</keyword>
<reference evidence="2 3" key="1">
    <citation type="journal article" date="2016" name="Sci. Rep.">
        <title>The genome sequence of the outbreeding globe artichoke constructed de novo incorporating a phase-aware low-pass sequencing strategy of F1 progeny.</title>
        <authorList>
            <person name="Scaglione D."/>
            <person name="Reyes-Chin-Wo S."/>
            <person name="Acquadro A."/>
            <person name="Froenicke L."/>
            <person name="Portis E."/>
            <person name="Beitel C."/>
            <person name="Tirone M."/>
            <person name="Mauro R."/>
            <person name="Lo Monaco A."/>
            <person name="Mauromicale G."/>
            <person name="Faccioli P."/>
            <person name="Cattivelli L."/>
            <person name="Rieseberg L."/>
            <person name="Michelmore R."/>
            <person name="Lanteri S."/>
        </authorList>
    </citation>
    <scope>NUCLEOTIDE SEQUENCE [LARGE SCALE GENOMIC DNA]</scope>
    <source>
        <strain evidence="2">2C</strain>
    </source>
</reference>
<organism evidence="2 3">
    <name type="scientific">Cynara cardunculus var. scolymus</name>
    <name type="common">Globe artichoke</name>
    <name type="synonym">Cynara scolymus</name>
    <dbReference type="NCBI Taxonomy" id="59895"/>
    <lineage>
        <taxon>Eukaryota</taxon>
        <taxon>Viridiplantae</taxon>
        <taxon>Streptophyta</taxon>
        <taxon>Embryophyta</taxon>
        <taxon>Tracheophyta</taxon>
        <taxon>Spermatophyta</taxon>
        <taxon>Magnoliopsida</taxon>
        <taxon>eudicotyledons</taxon>
        <taxon>Gunneridae</taxon>
        <taxon>Pentapetalae</taxon>
        <taxon>asterids</taxon>
        <taxon>campanulids</taxon>
        <taxon>Asterales</taxon>
        <taxon>Asteraceae</taxon>
        <taxon>Carduoideae</taxon>
        <taxon>Cardueae</taxon>
        <taxon>Carduinae</taxon>
        <taxon>Cynara</taxon>
    </lineage>
</organism>
<comment type="caution">
    <text evidence="2">The sequence shown here is derived from an EMBL/GenBank/DDBJ whole genome shotgun (WGS) entry which is preliminary data.</text>
</comment>
<dbReference type="Proteomes" id="UP000243975">
    <property type="component" value="Unassembled WGS sequence"/>
</dbReference>
<dbReference type="AlphaFoldDB" id="A0A103XB68"/>
<evidence type="ECO:0000313" key="3">
    <source>
        <dbReference type="Proteomes" id="UP000243975"/>
    </source>
</evidence>
<accession>A0A103XB68</accession>
<dbReference type="EMBL" id="LEKV01006133">
    <property type="protein sequence ID" value="KVH87495.1"/>
    <property type="molecule type" value="Genomic_DNA"/>
</dbReference>
<dbReference type="Gramene" id="KVH87495">
    <property type="protein sequence ID" value="KVH87495"/>
    <property type="gene ID" value="Ccrd_025246"/>
</dbReference>
<name>A0A103XB68_CYNCS</name>
<evidence type="ECO:0000256" key="1">
    <source>
        <dbReference type="SAM" id="MobiDB-lite"/>
    </source>
</evidence>
<evidence type="ECO:0000313" key="2">
    <source>
        <dbReference type="EMBL" id="KVH87495.1"/>
    </source>
</evidence>
<sequence>MVDVDVLEETVGRQPEEIISISLKPASPPIASSCQVSIFRKQAMDDKPRPLLLDLQVRSLSSAGIKNERKGRNSVSKRHLHSRSTTV</sequence>
<protein>
    <submittedName>
        <fullName evidence="2">Uncharacterized protein</fullName>
    </submittedName>
</protein>
<feature type="region of interest" description="Disordered" evidence="1">
    <location>
        <begin position="63"/>
        <end position="87"/>
    </location>
</feature>
<proteinExistence type="predicted"/>
<gene>
    <name evidence="2" type="ORF">Ccrd_025246</name>
</gene>
<feature type="compositionally biased region" description="Basic residues" evidence="1">
    <location>
        <begin position="75"/>
        <end position="87"/>
    </location>
</feature>